<accession>A0A2W1K2Z2</accession>
<reference evidence="1 2" key="1">
    <citation type="journal article" date="2018" name="Sci. Rep.">
        <title>A novel species of the marine cyanobacterium Acaryochloris with a unique pigment content and lifestyle.</title>
        <authorList>
            <person name="Partensky F."/>
            <person name="Six C."/>
            <person name="Ratin M."/>
            <person name="Garczarek L."/>
            <person name="Vaulot D."/>
            <person name="Probert I."/>
            <person name="Calteau A."/>
            <person name="Gourvil P."/>
            <person name="Marie D."/>
            <person name="Grebert T."/>
            <person name="Bouchier C."/>
            <person name="Le Panse S."/>
            <person name="Gachenot M."/>
            <person name="Rodriguez F."/>
            <person name="Garrido J.L."/>
        </authorList>
    </citation>
    <scope>NUCLEOTIDE SEQUENCE [LARGE SCALE GENOMIC DNA]</scope>
    <source>
        <strain evidence="1 2">RCC1774</strain>
    </source>
</reference>
<dbReference type="PANTHER" id="PTHR34133:SF8">
    <property type="entry name" value="OS07G0633000 PROTEIN"/>
    <property type="match status" value="1"/>
</dbReference>
<protein>
    <recommendedName>
        <fullName evidence="3">DUF1997 domain-containing protein</fullName>
    </recommendedName>
</protein>
<gene>
    <name evidence="1" type="ORF">C1752_01113</name>
</gene>
<dbReference type="AlphaFoldDB" id="A0A2W1K2Z2"/>
<evidence type="ECO:0000313" key="1">
    <source>
        <dbReference type="EMBL" id="PZD74377.1"/>
    </source>
</evidence>
<dbReference type="InterPro" id="IPR018971">
    <property type="entry name" value="DUF1997"/>
</dbReference>
<dbReference type="Proteomes" id="UP000248857">
    <property type="component" value="Unassembled WGS sequence"/>
</dbReference>
<evidence type="ECO:0000313" key="2">
    <source>
        <dbReference type="Proteomes" id="UP000248857"/>
    </source>
</evidence>
<keyword evidence="2" id="KW-1185">Reference proteome</keyword>
<proteinExistence type="predicted"/>
<name>A0A2W1K2Z2_9CYAN</name>
<dbReference type="Pfam" id="PF09366">
    <property type="entry name" value="DUF1997"/>
    <property type="match status" value="1"/>
</dbReference>
<dbReference type="EMBL" id="PQWO01000003">
    <property type="protein sequence ID" value="PZD74377.1"/>
    <property type="molecule type" value="Genomic_DNA"/>
</dbReference>
<sequence length="134" mass="14940">MALKFQPVVDLQVWSESNGKVHVRSEGCELRGIDYINDRFKFNLIGELHPVQRNGQTWLEGGGDLKVGVELPPLFWMTPKPILEAAGHSLLQGILMTFKQRIGQQLIADYQEWAGTRQLSTASSSTLSANPSTF</sequence>
<dbReference type="PANTHER" id="PTHR34133">
    <property type="entry name" value="OS07G0633000 PROTEIN"/>
    <property type="match status" value="1"/>
</dbReference>
<evidence type="ECO:0008006" key="3">
    <source>
        <dbReference type="Google" id="ProtNLM"/>
    </source>
</evidence>
<organism evidence="1 2">
    <name type="scientific">Acaryochloris thomasi RCC1774</name>
    <dbReference type="NCBI Taxonomy" id="1764569"/>
    <lineage>
        <taxon>Bacteria</taxon>
        <taxon>Bacillati</taxon>
        <taxon>Cyanobacteriota</taxon>
        <taxon>Cyanophyceae</taxon>
        <taxon>Acaryochloridales</taxon>
        <taxon>Acaryochloridaceae</taxon>
        <taxon>Acaryochloris</taxon>
        <taxon>Acaryochloris thomasi</taxon>
    </lineage>
</organism>
<comment type="caution">
    <text evidence="1">The sequence shown here is derived from an EMBL/GenBank/DDBJ whole genome shotgun (WGS) entry which is preliminary data.</text>
</comment>